<organism evidence="4 5">
    <name type="scientific">Shimia haliotis</name>
    <dbReference type="NCBI Taxonomy" id="1280847"/>
    <lineage>
        <taxon>Bacteria</taxon>
        <taxon>Pseudomonadati</taxon>
        <taxon>Pseudomonadota</taxon>
        <taxon>Alphaproteobacteria</taxon>
        <taxon>Rhodobacterales</taxon>
        <taxon>Roseobacteraceae</taxon>
    </lineage>
</organism>
<gene>
    <name evidence="4" type="ORF">SAMN04488036_103364</name>
</gene>
<evidence type="ECO:0000256" key="1">
    <source>
        <dbReference type="ARBA" id="ARBA00004196"/>
    </source>
</evidence>
<dbReference type="GO" id="GO:0030313">
    <property type="term" value="C:cell envelope"/>
    <property type="evidence" value="ECO:0007669"/>
    <property type="project" value="UniProtKB-SubCell"/>
</dbReference>
<dbReference type="CDD" id="cd14659">
    <property type="entry name" value="Imelysin-like_IPPA"/>
    <property type="match status" value="1"/>
</dbReference>
<evidence type="ECO:0000313" key="5">
    <source>
        <dbReference type="Proteomes" id="UP000198851"/>
    </source>
</evidence>
<dbReference type="STRING" id="1280847.SAMN04488036_103364"/>
<sequence length="340" mass="36233">MIRMILLSVAVGLGLGAKSEAQSVDLGARVAAAVEGHIVPGYARFAQSARELSDVAKDQCVPSDDGLQTAFHLAFDDWVQVSHLRFGPSEADNRAFALAFWPDTRGKTPKALAGLIAKKAPAGLDVEEMMQQSIAAQGFYALEFLLFDPQIMMMGEASYRCALVRNLAEGIAIRAEAIHLEWADGYGAAMMSPAEEGPYRTAEEAAGELVKAVATGLQFTDEARLARPLGTFEKPRPKRAEARRSGRSLRHVVLSLEATGDLAVILAGETSAGQRVATGFATALSNAEIEDPVFAGVADPIGRLKVESLQQYVYGLREEAVGELVDLLGVSIGFNALDGD</sequence>
<evidence type="ECO:0000259" key="3">
    <source>
        <dbReference type="Pfam" id="PF09375"/>
    </source>
</evidence>
<reference evidence="5" key="1">
    <citation type="submission" date="2016-10" db="EMBL/GenBank/DDBJ databases">
        <authorList>
            <person name="Varghese N."/>
            <person name="Submissions S."/>
        </authorList>
    </citation>
    <scope>NUCLEOTIDE SEQUENCE [LARGE SCALE GENOMIC DNA]</scope>
    <source>
        <strain evidence="5">DSM 28453</strain>
    </source>
</reference>
<dbReference type="InterPro" id="IPR038352">
    <property type="entry name" value="Imelysin_sf"/>
</dbReference>
<dbReference type="InterPro" id="IPR034984">
    <property type="entry name" value="Imelysin-like_IPPA"/>
</dbReference>
<protein>
    <recommendedName>
        <fullName evidence="3">Imelysin-like domain-containing protein</fullName>
    </recommendedName>
</protein>
<keyword evidence="2" id="KW-0732">Signal</keyword>
<dbReference type="AlphaFoldDB" id="A0A1I4DQ29"/>
<dbReference type="Pfam" id="PF09375">
    <property type="entry name" value="Peptidase_M75"/>
    <property type="match status" value="1"/>
</dbReference>
<dbReference type="Proteomes" id="UP000198851">
    <property type="component" value="Unassembled WGS sequence"/>
</dbReference>
<comment type="subcellular location">
    <subcellularLocation>
        <location evidence="1">Cell envelope</location>
    </subcellularLocation>
</comment>
<dbReference type="EMBL" id="FOSZ01000003">
    <property type="protein sequence ID" value="SFK95788.1"/>
    <property type="molecule type" value="Genomic_DNA"/>
</dbReference>
<name>A0A1I4DQ29_9RHOB</name>
<dbReference type="Gene3D" id="1.20.1420.20">
    <property type="entry name" value="M75 peptidase, HXXE motif"/>
    <property type="match status" value="1"/>
</dbReference>
<accession>A0A1I4DQ29</accession>
<dbReference type="RefSeq" id="WP_244503585.1">
    <property type="nucleotide sequence ID" value="NZ_FOSZ01000003.1"/>
</dbReference>
<evidence type="ECO:0000313" key="4">
    <source>
        <dbReference type="EMBL" id="SFK95788.1"/>
    </source>
</evidence>
<dbReference type="InterPro" id="IPR018976">
    <property type="entry name" value="Imelysin-like"/>
</dbReference>
<keyword evidence="5" id="KW-1185">Reference proteome</keyword>
<proteinExistence type="predicted"/>
<evidence type="ECO:0000256" key="2">
    <source>
        <dbReference type="ARBA" id="ARBA00022729"/>
    </source>
</evidence>
<feature type="domain" description="Imelysin-like" evidence="3">
    <location>
        <begin position="38"/>
        <end position="314"/>
    </location>
</feature>